<proteinExistence type="predicted"/>
<accession>A0A8H4IH15</accession>
<organism evidence="2 3">
    <name type="scientific">Botryosphaeria dothidea</name>
    <dbReference type="NCBI Taxonomy" id="55169"/>
    <lineage>
        <taxon>Eukaryota</taxon>
        <taxon>Fungi</taxon>
        <taxon>Dikarya</taxon>
        <taxon>Ascomycota</taxon>
        <taxon>Pezizomycotina</taxon>
        <taxon>Dothideomycetes</taxon>
        <taxon>Dothideomycetes incertae sedis</taxon>
        <taxon>Botryosphaeriales</taxon>
        <taxon>Botryosphaeriaceae</taxon>
        <taxon>Botryosphaeria</taxon>
    </lineage>
</organism>
<dbReference type="InterPro" id="IPR052895">
    <property type="entry name" value="HetReg/Transcr_Mod"/>
</dbReference>
<sequence length="756" mass="85437">MEATSEHTPSHTIEGPLWLVVQHDFDDNDMGFGYTWLLAGLYRLAHELGEDIGESLPRRGVALSPEQEKSFWVLWTWWKAYRARCEVPPDASPTNFVRHLAGSKAYELHLTSPHFRRMLRLFEAEFGGPGFGTNATHLHYKRKDGVIYSACQSAAMACYTCALEEGRVVPSPLHEDGRLAFSLPRKKSQRRVLGEDDLPGLDPRCATGASLVSCPWLRGPDGLPFYLWDVKAKRTVEVRTLSDRPEYTAVSHTWGRWKIEGRPAQRVRGVDEWLVPPNSIFDVGMLPEILERVPMSTPYVWFDLVCIPQNRSARAVEEIARQAVIFKNARHAVIWLNHIADWSAIRFALEWMSLAYLGVENRGVDGLGHAPTGLFEEYAYGVDVRRRQMQVAGWFSSLWTLQEICLRPDMWLVNRDWELLTVGNGVHVSFDTLVALTQECSEALSSELHALAAYNSDDVREGRAAPLQLPSFSASTSKIEPDEKLGSFVRYGKYPRAFLALVELLDRTGMEDLHTIRRVHILLLGSRRHCQDSRAEAIMSVLGVTRWDRQDASLVLGMYPLQFSSRDIGFEAMRKTAEFFPRGSLLPFTLDAAQPVENKTVSKMDYGNEVHHPTVASWIIQEDGSVQISKAAILASTYDCDGAELECHVWLTYDDPFEADAKWNQFADHDSERFHTVDMGKWVRDYFPGSAAFAVELCHSPLTGSDGFISRGLLLKEMAEGSRRLVKVGNYGTSNRYFPEGELPATPVREVDWIVL</sequence>
<keyword evidence="3" id="KW-1185">Reference proteome</keyword>
<dbReference type="AlphaFoldDB" id="A0A8H4IH15"/>
<evidence type="ECO:0000259" key="1">
    <source>
        <dbReference type="Pfam" id="PF06985"/>
    </source>
</evidence>
<gene>
    <name evidence="2" type="ORF">GTA08_BOTSDO10932</name>
</gene>
<feature type="domain" description="Heterokaryon incompatibility" evidence="1">
    <location>
        <begin position="247"/>
        <end position="403"/>
    </location>
</feature>
<dbReference type="EMBL" id="WWBZ02000082">
    <property type="protein sequence ID" value="KAF4300840.1"/>
    <property type="molecule type" value="Genomic_DNA"/>
</dbReference>
<dbReference type="Pfam" id="PF06985">
    <property type="entry name" value="HET"/>
    <property type="match status" value="1"/>
</dbReference>
<dbReference type="InterPro" id="IPR010730">
    <property type="entry name" value="HET"/>
</dbReference>
<dbReference type="OrthoDB" id="3790621at2759"/>
<comment type="caution">
    <text evidence="2">The sequence shown here is derived from an EMBL/GenBank/DDBJ whole genome shotgun (WGS) entry which is preliminary data.</text>
</comment>
<evidence type="ECO:0000313" key="3">
    <source>
        <dbReference type="Proteomes" id="UP000572817"/>
    </source>
</evidence>
<reference evidence="2" key="1">
    <citation type="submission" date="2020-04" db="EMBL/GenBank/DDBJ databases">
        <title>Genome Assembly and Annotation of Botryosphaeria dothidea sdau 11-99, a Latent Pathogen of Apple Fruit Ring Rot in China.</title>
        <authorList>
            <person name="Yu C."/>
            <person name="Diao Y."/>
            <person name="Lu Q."/>
            <person name="Zhao J."/>
            <person name="Cui S."/>
            <person name="Peng C."/>
            <person name="He B."/>
            <person name="Liu H."/>
        </authorList>
    </citation>
    <scope>NUCLEOTIDE SEQUENCE [LARGE SCALE GENOMIC DNA]</scope>
    <source>
        <strain evidence="2">Sdau11-99</strain>
    </source>
</reference>
<dbReference type="PANTHER" id="PTHR24148:SF64">
    <property type="entry name" value="HETEROKARYON INCOMPATIBILITY DOMAIN-CONTAINING PROTEIN"/>
    <property type="match status" value="1"/>
</dbReference>
<evidence type="ECO:0000313" key="2">
    <source>
        <dbReference type="EMBL" id="KAF4300840.1"/>
    </source>
</evidence>
<dbReference type="Proteomes" id="UP000572817">
    <property type="component" value="Unassembled WGS sequence"/>
</dbReference>
<protein>
    <recommendedName>
        <fullName evidence="1">Heterokaryon incompatibility domain-containing protein</fullName>
    </recommendedName>
</protein>
<dbReference type="PANTHER" id="PTHR24148">
    <property type="entry name" value="ANKYRIN REPEAT DOMAIN-CONTAINING PROTEIN 39 HOMOLOG-RELATED"/>
    <property type="match status" value="1"/>
</dbReference>
<name>A0A8H4IH15_9PEZI</name>